<evidence type="ECO:0000256" key="1">
    <source>
        <dbReference type="SAM" id="MobiDB-lite"/>
    </source>
</evidence>
<organism evidence="2 3">
    <name type="scientific">Amnibacterium flavum</name>
    <dbReference type="NCBI Taxonomy" id="2173173"/>
    <lineage>
        <taxon>Bacteria</taxon>
        <taxon>Bacillati</taxon>
        <taxon>Actinomycetota</taxon>
        <taxon>Actinomycetes</taxon>
        <taxon>Micrococcales</taxon>
        <taxon>Microbacteriaceae</taxon>
        <taxon>Amnibacterium</taxon>
    </lineage>
</organism>
<protein>
    <submittedName>
        <fullName evidence="2">Uncharacterized protein</fullName>
    </submittedName>
</protein>
<comment type="caution">
    <text evidence="2">The sequence shown here is derived from an EMBL/GenBank/DDBJ whole genome shotgun (WGS) entry which is preliminary data.</text>
</comment>
<evidence type="ECO:0000313" key="2">
    <source>
        <dbReference type="EMBL" id="PVZ95111.1"/>
    </source>
</evidence>
<gene>
    <name evidence="2" type="ORF">DDQ50_00840</name>
</gene>
<dbReference type="AlphaFoldDB" id="A0A2V1HS05"/>
<name>A0A2V1HS05_9MICO</name>
<evidence type="ECO:0000313" key="3">
    <source>
        <dbReference type="Proteomes" id="UP000244893"/>
    </source>
</evidence>
<proteinExistence type="predicted"/>
<dbReference type="EMBL" id="QEOP01000001">
    <property type="protein sequence ID" value="PVZ95111.1"/>
    <property type="molecule type" value="Genomic_DNA"/>
</dbReference>
<keyword evidence="3" id="KW-1185">Reference proteome</keyword>
<accession>A0A2V1HS05</accession>
<dbReference type="Proteomes" id="UP000244893">
    <property type="component" value="Unassembled WGS sequence"/>
</dbReference>
<reference evidence="2 3" key="1">
    <citation type="submission" date="2018-05" db="EMBL/GenBank/DDBJ databases">
        <title>Amnibacterium sp. M8JJ-5, whole genome shotgun sequence.</title>
        <authorList>
            <person name="Tuo L."/>
        </authorList>
    </citation>
    <scope>NUCLEOTIDE SEQUENCE [LARGE SCALE GENOMIC DNA]</scope>
    <source>
        <strain evidence="2 3">M8JJ-5</strain>
    </source>
</reference>
<sequence length="278" mass="28748">MTGERTRSISRAEMKRMLRAAEKAGRSVARRNQRLAVPVGPTTIAEQIPSIAAAAVAAAAADAAPTRRSHRSRPAPAVRQARPTRRRTEGRALIAAVALTAALAAVLSQADVSSTHAWFTAKQTTVGNTVGAAMVKVAGVGPDLDPSATVQVANILPLSPADAANPAKGSRLDLVVRNTGSVPINWSLSLKDLKTTAGTVDVASLTNVSYTVNGGTTWSTPVKLAALTAITGSNLAATGSTKVTVTFRFWFDKDVTNDAQGAKAEFTTLLEAIQTGAA</sequence>
<feature type="region of interest" description="Disordered" evidence="1">
    <location>
        <begin position="63"/>
        <end position="87"/>
    </location>
</feature>
<dbReference type="RefSeq" id="WP_116754849.1">
    <property type="nucleotide sequence ID" value="NZ_QEOP01000001.1"/>
</dbReference>